<dbReference type="AlphaFoldDB" id="A0ABD2NLN3"/>
<evidence type="ECO:0000313" key="2">
    <source>
        <dbReference type="Proteomes" id="UP001516400"/>
    </source>
</evidence>
<accession>A0ABD2NLN3</accession>
<gene>
    <name evidence="1" type="ORF">HHI36_017005</name>
</gene>
<comment type="caution">
    <text evidence="1">The sequence shown here is derived from an EMBL/GenBank/DDBJ whole genome shotgun (WGS) entry which is preliminary data.</text>
</comment>
<keyword evidence="2" id="KW-1185">Reference proteome</keyword>
<reference evidence="1 2" key="1">
    <citation type="journal article" date="2021" name="BMC Biol.">
        <title>Horizontally acquired antibacterial genes associated with adaptive radiation of ladybird beetles.</title>
        <authorList>
            <person name="Li H.S."/>
            <person name="Tang X.F."/>
            <person name="Huang Y.H."/>
            <person name="Xu Z.Y."/>
            <person name="Chen M.L."/>
            <person name="Du X.Y."/>
            <person name="Qiu B.Y."/>
            <person name="Chen P.T."/>
            <person name="Zhang W."/>
            <person name="Slipinski A."/>
            <person name="Escalona H.E."/>
            <person name="Waterhouse R.M."/>
            <person name="Zwick A."/>
            <person name="Pang H."/>
        </authorList>
    </citation>
    <scope>NUCLEOTIDE SEQUENCE [LARGE SCALE GENOMIC DNA]</scope>
    <source>
        <strain evidence="1">SYSU2018</strain>
    </source>
</reference>
<protein>
    <submittedName>
        <fullName evidence="1">Uncharacterized protein</fullName>
    </submittedName>
</protein>
<name>A0ABD2NLN3_9CUCU</name>
<sequence>MHIQLWKTLLNLIIEHLTSFHKEQFPEVPEAVPINSRTFKEKRLSTENLKRKGSREGWLDSQKIMRKYFETEVGQNKALRKKQCEIFLDKYKYNFMSIYYY</sequence>
<dbReference type="EMBL" id="JABFTP020000124">
    <property type="protein sequence ID" value="KAL3279495.1"/>
    <property type="molecule type" value="Genomic_DNA"/>
</dbReference>
<dbReference type="Proteomes" id="UP001516400">
    <property type="component" value="Unassembled WGS sequence"/>
</dbReference>
<evidence type="ECO:0000313" key="1">
    <source>
        <dbReference type="EMBL" id="KAL3279495.1"/>
    </source>
</evidence>
<proteinExistence type="predicted"/>
<organism evidence="1 2">
    <name type="scientific">Cryptolaemus montrouzieri</name>
    <dbReference type="NCBI Taxonomy" id="559131"/>
    <lineage>
        <taxon>Eukaryota</taxon>
        <taxon>Metazoa</taxon>
        <taxon>Ecdysozoa</taxon>
        <taxon>Arthropoda</taxon>
        <taxon>Hexapoda</taxon>
        <taxon>Insecta</taxon>
        <taxon>Pterygota</taxon>
        <taxon>Neoptera</taxon>
        <taxon>Endopterygota</taxon>
        <taxon>Coleoptera</taxon>
        <taxon>Polyphaga</taxon>
        <taxon>Cucujiformia</taxon>
        <taxon>Coccinelloidea</taxon>
        <taxon>Coccinellidae</taxon>
        <taxon>Scymninae</taxon>
        <taxon>Scymnini</taxon>
        <taxon>Cryptolaemus</taxon>
    </lineage>
</organism>